<evidence type="ECO:0000313" key="2">
    <source>
        <dbReference type="Proteomes" id="UP001160148"/>
    </source>
</evidence>
<dbReference type="AlphaFoldDB" id="A0AAV0XXB5"/>
<evidence type="ECO:0000313" key="1">
    <source>
        <dbReference type="EMBL" id="CAI6371856.1"/>
    </source>
</evidence>
<proteinExistence type="predicted"/>
<name>A0AAV0XXB5_9HEMI</name>
<organism evidence="1 2">
    <name type="scientific">Macrosiphum euphorbiae</name>
    <name type="common">potato aphid</name>
    <dbReference type="NCBI Taxonomy" id="13131"/>
    <lineage>
        <taxon>Eukaryota</taxon>
        <taxon>Metazoa</taxon>
        <taxon>Ecdysozoa</taxon>
        <taxon>Arthropoda</taxon>
        <taxon>Hexapoda</taxon>
        <taxon>Insecta</taxon>
        <taxon>Pterygota</taxon>
        <taxon>Neoptera</taxon>
        <taxon>Paraneoptera</taxon>
        <taxon>Hemiptera</taxon>
        <taxon>Sternorrhyncha</taxon>
        <taxon>Aphidomorpha</taxon>
        <taxon>Aphidoidea</taxon>
        <taxon>Aphididae</taxon>
        <taxon>Macrosiphini</taxon>
        <taxon>Macrosiphum</taxon>
    </lineage>
</organism>
<sequence>MQNTMQISEPSLFDQAKYEYKKSSYTEIYKVLQNLRQ</sequence>
<protein>
    <submittedName>
        <fullName evidence="1">Uncharacterized protein</fullName>
    </submittedName>
</protein>
<dbReference type="EMBL" id="CARXXK010001015">
    <property type="protein sequence ID" value="CAI6371856.1"/>
    <property type="molecule type" value="Genomic_DNA"/>
</dbReference>
<dbReference type="Proteomes" id="UP001160148">
    <property type="component" value="Unassembled WGS sequence"/>
</dbReference>
<accession>A0AAV0XXB5</accession>
<comment type="caution">
    <text evidence="1">The sequence shown here is derived from an EMBL/GenBank/DDBJ whole genome shotgun (WGS) entry which is preliminary data.</text>
</comment>
<keyword evidence="2" id="KW-1185">Reference proteome</keyword>
<reference evidence="1 2" key="1">
    <citation type="submission" date="2023-01" db="EMBL/GenBank/DDBJ databases">
        <authorList>
            <person name="Whitehead M."/>
        </authorList>
    </citation>
    <scope>NUCLEOTIDE SEQUENCE [LARGE SCALE GENOMIC DNA]</scope>
</reference>
<gene>
    <name evidence="1" type="ORF">MEUPH1_LOCUS25805</name>
</gene>